<dbReference type="InterPro" id="IPR035461">
    <property type="entry name" value="GmhA/DiaA"/>
</dbReference>
<keyword evidence="3" id="KW-1185">Reference proteome</keyword>
<proteinExistence type="predicted"/>
<name>A0ABR6Y831_9BURK</name>
<dbReference type="Pfam" id="PF13580">
    <property type="entry name" value="SIS_2"/>
    <property type="match status" value="1"/>
</dbReference>
<dbReference type="SUPFAM" id="SSF53697">
    <property type="entry name" value="SIS domain"/>
    <property type="match status" value="1"/>
</dbReference>
<organism evidence="2 3">
    <name type="scientific">Undibacterium flavidum</name>
    <dbReference type="NCBI Taxonomy" id="2762297"/>
    <lineage>
        <taxon>Bacteria</taxon>
        <taxon>Pseudomonadati</taxon>
        <taxon>Pseudomonadota</taxon>
        <taxon>Betaproteobacteria</taxon>
        <taxon>Burkholderiales</taxon>
        <taxon>Oxalobacteraceae</taxon>
        <taxon>Undibacterium</taxon>
    </lineage>
</organism>
<gene>
    <name evidence="2" type="ORF">H8K55_04060</name>
</gene>
<dbReference type="PROSITE" id="PS51464">
    <property type="entry name" value="SIS"/>
    <property type="match status" value="1"/>
</dbReference>
<comment type="caution">
    <text evidence="2">The sequence shown here is derived from an EMBL/GenBank/DDBJ whole genome shotgun (WGS) entry which is preliminary data.</text>
</comment>
<dbReference type="Proteomes" id="UP000624279">
    <property type="component" value="Unassembled WGS sequence"/>
</dbReference>
<dbReference type="InterPro" id="IPR050099">
    <property type="entry name" value="SIS_GmhA/DiaA_subfam"/>
</dbReference>
<dbReference type="InterPro" id="IPR046348">
    <property type="entry name" value="SIS_dom_sf"/>
</dbReference>
<dbReference type="EMBL" id="JACOGA010000003">
    <property type="protein sequence ID" value="MBC3872751.1"/>
    <property type="molecule type" value="Genomic_DNA"/>
</dbReference>
<dbReference type="PANTHER" id="PTHR30390">
    <property type="entry name" value="SEDOHEPTULOSE 7-PHOSPHATE ISOMERASE / DNAA INITIATOR-ASSOCIATING FACTOR FOR REPLICATION INITIATION"/>
    <property type="match status" value="1"/>
</dbReference>
<evidence type="ECO:0000313" key="2">
    <source>
        <dbReference type="EMBL" id="MBC3872751.1"/>
    </source>
</evidence>
<feature type="domain" description="SIS" evidence="1">
    <location>
        <begin position="72"/>
        <end position="232"/>
    </location>
</feature>
<accession>A0ABR6Y831</accession>
<dbReference type="CDD" id="cd05006">
    <property type="entry name" value="SIS_GmhA"/>
    <property type="match status" value="1"/>
</dbReference>
<protein>
    <submittedName>
        <fullName evidence="2">SIS domain-containing protein</fullName>
    </submittedName>
</protein>
<dbReference type="Gene3D" id="3.40.50.10490">
    <property type="entry name" value="Glucose-6-phosphate isomerase like protein, domain 1"/>
    <property type="match status" value="1"/>
</dbReference>
<dbReference type="RefSeq" id="WP_186940782.1">
    <property type="nucleotide sequence ID" value="NZ_JACOGA010000003.1"/>
</dbReference>
<sequence>MDSPNSSTKNGANNDAHLQALYPFLTESKVDHVDMNVALLNSVEQKMQQHQNVIHAFFEKNTQKVVDCAKAIADMYKQEGQLFTMGNGGSSSDASHIAVEFLHPVTTGRPALPAYDLSCDKTVMTAIANDVGYQHVYARQVANLLKRKDALIGISTSGNSDNLLRAFAQAKKIGAITIGLAGGNGGEMAKSGLDHCLIVESDSIHRTQECHVAIYHVLWDLVHTLLASERGGLNKNNPKMKLSGGDE</sequence>
<evidence type="ECO:0000259" key="1">
    <source>
        <dbReference type="PROSITE" id="PS51464"/>
    </source>
</evidence>
<evidence type="ECO:0000313" key="3">
    <source>
        <dbReference type="Proteomes" id="UP000624279"/>
    </source>
</evidence>
<reference evidence="2 3" key="1">
    <citation type="submission" date="2020-08" db="EMBL/GenBank/DDBJ databases">
        <title>Novel species isolated from subtropical streams in China.</title>
        <authorList>
            <person name="Lu H."/>
        </authorList>
    </citation>
    <scope>NUCLEOTIDE SEQUENCE [LARGE SCALE GENOMIC DNA]</scope>
    <source>
        <strain evidence="2 3">LX15W</strain>
    </source>
</reference>
<dbReference type="InterPro" id="IPR001347">
    <property type="entry name" value="SIS_dom"/>
</dbReference>